<dbReference type="Pfam" id="PF09454">
    <property type="entry name" value="Vps23_core"/>
    <property type="match status" value="1"/>
</dbReference>
<dbReference type="InterPro" id="IPR037202">
    <property type="entry name" value="ESCRT_assembly_dom"/>
</dbReference>
<evidence type="ECO:0000256" key="8">
    <source>
        <dbReference type="SAM" id="MobiDB-lite"/>
    </source>
</evidence>
<feature type="region of interest" description="Disordered" evidence="8">
    <location>
        <begin position="325"/>
        <end position="399"/>
    </location>
</feature>
<comment type="similarity">
    <text evidence="2">Belongs to the ubiquitin-conjugating enzyme family. UEV subfamily.</text>
</comment>
<evidence type="ECO:0000256" key="3">
    <source>
        <dbReference type="ARBA" id="ARBA00022448"/>
    </source>
</evidence>
<keyword evidence="3 7" id="KW-0813">Transport</keyword>
<feature type="compositionally biased region" description="Pro residues" evidence="8">
    <location>
        <begin position="210"/>
        <end position="220"/>
    </location>
</feature>
<feature type="compositionally biased region" description="Polar residues" evidence="8">
    <location>
        <begin position="150"/>
        <end position="161"/>
    </location>
</feature>
<dbReference type="SUPFAM" id="SSF54495">
    <property type="entry name" value="UBC-like"/>
    <property type="match status" value="1"/>
</dbReference>
<organism evidence="11 12">
    <name type="scientific">Cladonia borealis</name>
    <dbReference type="NCBI Taxonomy" id="184061"/>
    <lineage>
        <taxon>Eukaryota</taxon>
        <taxon>Fungi</taxon>
        <taxon>Dikarya</taxon>
        <taxon>Ascomycota</taxon>
        <taxon>Pezizomycotina</taxon>
        <taxon>Lecanoromycetes</taxon>
        <taxon>OSLEUM clade</taxon>
        <taxon>Lecanoromycetidae</taxon>
        <taxon>Lecanorales</taxon>
        <taxon>Lecanorineae</taxon>
        <taxon>Cladoniaceae</taxon>
        <taxon>Cladonia</taxon>
    </lineage>
</organism>
<dbReference type="GO" id="GO:0000813">
    <property type="term" value="C:ESCRT I complex"/>
    <property type="evidence" value="ECO:0007669"/>
    <property type="project" value="TreeGrafter"/>
</dbReference>
<evidence type="ECO:0000313" key="12">
    <source>
        <dbReference type="Proteomes" id="UP001166286"/>
    </source>
</evidence>
<dbReference type="GO" id="GO:0072666">
    <property type="term" value="P:establishment of protein localization to vacuole"/>
    <property type="evidence" value="ECO:0007669"/>
    <property type="project" value="UniProtKB-ARBA"/>
</dbReference>
<dbReference type="GO" id="GO:0043162">
    <property type="term" value="P:ubiquitin-dependent protein catabolic process via the multivesicular body sorting pathway"/>
    <property type="evidence" value="ECO:0007669"/>
    <property type="project" value="UniProtKB-ARBA"/>
</dbReference>
<name>A0AA39R679_9LECA</name>
<dbReference type="PANTHER" id="PTHR23306:SF3">
    <property type="entry name" value="TUMOR SUPPRESSOR PROTEIN 101"/>
    <property type="match status" value="1"/>
</dbReference>
<dbReference type="PROSITE" id="PS51322">
    <property type="entry name" value="UEV"/>
    <property type="match status" value="1"/>
</dbReference>
<feature type="domain" description="UEV" evidence="10">
    <location>
        <begin position="7"/>
        <end position="150"/>
    </location>
</feature>
<dbReference type="InterPro" id="IPR052070">
    <property type="entry name" value="ESCRT-I_UEV_domain"/>
</dbReference>
<comment type="subcellular location">
    <subcellularLocation>
        <location evidence="1">Endosome</location>
    </subcellularLocation>
</comment>
<feature type="region of interest" description="Disordered" evidence="8">
    <location>
        <begin position="146"/>
        <end position="272"/>
    </location>
</feature>
<dbReference type="GO" id="GO:0006886">
    <property type="term" value="P:intracellular protein transport"/>
    <property type="evidence" value="ECO:0007669"/>
    <property type="project" value="UniProtKB-ARBA"/>
</dbReference>
<dbReference type="InterPro" id="IPR017916">
    <property type="entry name" value="SB_dom"/>
</dbReference>
<feature type="compositionally biased region" description="Polar residues" evidence="8">
    <location>
        <begin position="237"/>
        <end position="257"/>
    </location>
</feature>
<keyword evidence="5 7" id="KW-0653">Protein transport</keyword>
<evidence type="ECO:0000256" key="2">
    <source>
        <dbReference type="ARBA" id="ARBA00009594"/>
    </source>
</evidence>
<dbReference type="InterPro" id="IPR016135">
    <property type="entry name" value="UBQ-conjugating_enzyme/RWD"/>
</dbReference>
<accession>A0AA39R679</accession>
<sequence length="563" mass="62188">MGVVPQRLLNWLHGALTSEYRNVSRTYSDVAQTLSNHPNFSLRTDVYTYENGTSSLLLNMQGILPVTFRGTTYGFPISIWVPQEYPSSAPIGFVSPTKNMAVRPGQHVSAEGRIYHPYLANWRDDTSTVSELFSILQDVFSKEPPVVARQEQQAQSKQMNATPPPVPPLPPELGRQKEDRAIPQSPRSSQPPPPPPKPFSARGNASPEVEGPPPLPPLPAKPESQYSPLRQVGQYEYNPSPQPISRQLPQRASSLHSGYSPAPQAPSNLHFANNTPQQEQLNHVNAPSRQNSYPADMAVSNQYRYVQQEQPPPQTVYATTRTLPQHRDGQQQLPPPQNPPQLPSQQYLRQTFPQPQPSRQSVSKPILPDDLLTSPFENALPTQPTNIAPPPIPPNPHKDALLSALSQTLTQQINSTHASNLSALPPLRAQQTALTATLNAINAEMTQLNELETLLSSNEAILHQAMRDADKVLDDAKRRTVPNIDEVLVAPTIVAGQLYANVAEERAIEDSRAVLGKALDRGRIGGGLWAKQTRSLAREEFLKKALIKKISRGMGLAEDDRWT</sequence>
<dbReference type="Gene3D" id="6.10.140.820">
    <property type="match status" value="1"/>
</dbReference>
<dbReference type="PROSITE" id="PS51312">
    <property type="entry name" value="SB"/>
    <property type="match status" value="1"/>
</dbReference>
<feature type="compositionally biased region" description="Pro residues" evidence="8">
    <location>
        <begin position="189"/>
        <end position="198"/>
    </location>
</feature>
<reference evidence="11" key="1">
    <citation type="submission" date="2023-03" db="EMBL/GenBank/DDBJ databases">
        <title>Complete genome of Cladonia borealis.</title>
        <authorList>
            <person name="Park H."/>
        </authorList>
    </citation>
    <scope>NUCLEOTIDE SEQUENCE</scope>
    <source>
        <strain evidence="11">ANT050790</strain>
    </source>
</reference>
<evidence type="ECO:0000256" key="4">
    <source>
        <dbReference type="ARBA" id="ARBA00022753"/>
    </source>
</evidence>
<keyword evidence="12" id="KW-1185">Reference proteome</keyword>
<dbReference type="GO" id="GO:0043130">
    <property type="term" value="F:ubiquitin binding"/>
    <property type="evidence" value="ECO:0007669"/>
    <property type="project" value="TreeGrafter"/>
</dbReference>
<feature type="compositionally biased region" description="Pro residues" evidence="8">
    <location>
        <begin position="333"/>
        <end position="342"/>
    </location>
</feature>
<dbReference type="SUPFAM" id="SSF140111">
    <property type="entry name" value="Endosomal sorting complex assembly domain"/>
    <property type="match status" value="1"/>
</dbReference>
<comment type="caution">
    <text evidence="11">The sequence shown here is derived from an EMBL/GenBank/DDBJ whole genome shotgun (WGS) entry which is preliminary data.</text>
</comment>
<dbReference type="Gene3D" id="3.10.110.10">
    <property type="entry name" value="Ubiquitin Conjugating Enzyme"/>
    <property type="match status" value="1"/>
</dbReference>
<dbReference type="AlphaFoldDB" id="A0AA39R679"/>
<evidence type="ECO:0000256" key="6">
    <source>
        <dbReference type="ARBA" id="ARBA00023054"/>
    </source>
</evidence>
<dbReference type="CDD" id="cd11685">
    <property type="entry name" value="UEV_TSG101-like"/>
    <property type="match status" value="1"/>
</dbReference>
<feature type="compositionally biased region" description="Polar residues" evidence="8">
    <location>
        <begin position="347"/>
        <end position="363"/>
    </location>
</feature>
<feature type="compositionally biased region" description="Pro residues" evidence="8">
    <location>
        <begin position="162"/>
        <end position="171"/>
    </location>
</feature>
<evidence type="ECO:0000313" key="11">
    <source>
        <dbReference type="EMBL" id="KAK0515590.1"/>
    </source>
</evidence>
<evidence type="ECO:0000256" key="1">
    <source>
        <dbReference type="ARBA" id="ARBA00004177"/>
    </source>
</evidence>
<dbReference type="InterPro" id="IPR008883">
    <property type="entry name" value="UEV_N"/>
</dbReference>
<proteinExistence type="inferred from homology"/>
<dbReference type="PANTHER" id="PTHR23306">
    <property type="entry name" value="TUMOR SUSCEPTIBILITY GENE 101 PROTEIN-RELATED"/>
    <property type="match status" value="1"/>
</dbReference>
<protein>
    <recommendedName>
        <fullName evidence="13">UEV-domain-containing protein</fullName>
    </recommendedName>
</protein>
<keyword evidence="4" id="KW-0967">Endosome</keyword>
<dbReference type="Pfam" id="PF05743">
    <property type="entry name" value="UEV"/>
    <property type="match status" value="1"/>
</dbReference>
<evidence type="ECO:0000256" key="5">
    <source>
        <dbReference type="ARBA" id="ARBA00022927"/>
    </source>
</evidence>
<dbReference type="EMBL" id="JAFEKC020000003">
    <property type="protein sequence ID" value="KAK0515590.1"/>
    <property type="molecule type" value="Genomic_DNA"/>
</dbReference>
<evidence type="ECO:0008006" key="13">
    <source>
        <dbReference type="Google" id="ProtNLM"/>
    </source>
</evidence>
<dbReference type="Proteomes" id="UP001166286">
    <property type="component" value="Unassembled WGS sequence"/>
</dbReference>
<evidence type="ECO:0000259" key="10">
    <source>
        <dbReference type="PROSITE" id="PS51322"/>
    </source>
</evidence>
<gene>
    <name evidence="11" type="ORF">JMJ35_001624</name>
</gene>
<evidence type="ECO:0000256" key="7">
    <source>
        <dbReference type="PROSITE-ProRule" id="PRU00644"/>
    </source>
</evidence>
<feature type="domain" description="SB" evidence="9">
    <location>
        <begin position="492"/>
        <end position="560"/>
    </location>
</feature>
<evidence type="ECO:0000259" key="9">
    <source>
        <dbReference type="PROSITE" id="PS51312"/>
    </source>
</evidence>
<keyword evidence="6" id="KW-0175">Coiled coil</keyword>